<dbReference type="Proteomes" id="UP000018320">
    <property type="component" value="Unassembled WGS sequence"/>
</dbReference>
<reference evidence="2 3" key="2">
    <citation type="journal article" date="2013" name="Genome Biol. Evol.">
        <title>Genome sequencing of Giardia lamblia genotypes A2 and B isolates (DH and GS) and comparative analysis with the genomes of genotypes A1 and E (WB and Pig).</title>
        <authorList>
            <person name="Adam R.D."/>
            <person name="Dahlstrom E.W."/>
            <person name="Martens C.A."/>
            <person name="Bruno D.P."/>
            <person name="Barbian K.D."/>
            <person name="Ricklefs S.M."/>
            <person name="Hernandez M.M."/>
            <person name="Narla N.P."/>
            <person name="Patel R.B."/>
            <person name="Porcella S.F."/>
            <person name="Nash T.E."/>
        </authorList>
    </citation>
    <scope>NUCLEOTIDE SEQUENCE [LARGE SCALE GENOMIC DNA]</scope>
    <source>
        <strain evidence="2 3">DH</strain>
    </source>
</reference>
<feature type="region of interest" description="Disordered" evidence="1">
    <location>
        <begin position="119"/>
        <end position="308"/>
    </location>
</feature>
<gene>
    <name evidence="2" type="ORF">DHA2_153774</name>
</gene>
<feature type="compositionally biased region" description="Low complexity" evidence="1">
    <location>
        <begin position="157"/>
        <end position="171"/>
    </location>
</feature>
<feature type="compositionally biased region" description="Basic and acidic residues" evidence="1">
    <location>
        <begin position="208"/>
        <end position="277"/>
    </location>
</feature>
<organism evidence="2 3">
    <name type="scientific">Giardia intestinalis</name>
    <name type="common">Giardia lamblia</name>
    <dbReference type="NCBI Taxonomy" id="5741"/>
    <lineage>
        <taxon>Eukaryota</taxon>
        <taxon>Metamonada</taxon>
        <taxon>Diplomonadida</taxon>
        <taxon>Hexamitidae</taxon>
        <taxon>Giardiinae</taxon>
        <taxon>Giardia</taxon>
    </lineage>
</organism>
<evidence type="ECO:0000313" key="3">
    <source>
        <dbReference type="Proteomes" id="UP000018320"/>
    </source>
</evidence>
<reference evidence="3" key="1">
    <citation type="submission" date="2012-02" db="EMBL/GenBank/DDBJ databases">
        <title>Genome sequencing of Giardia lamblia Genotypes A2 and B isolates (DH and GS) and comparative analysis with the genomes of Genotypes A1 and E (WB and Pig).</title>
        <authorList>
            <person name="Adam R."/>
            <person name="Dahlstrom E."/>
            <person name="Martens C."/>
            <person name="Bruno D."/>
            <person name="Barbian K."/>
            <person name="Porcella S.F."/>
            <person name="Nash T."/>
        </authorList>
    </citation>
    <scope>NUCLEOTIDE SEQUENCE</scope>
    <source>
        <strain evidence="3">DH</strain>
    </source>
</reference>
<dbReference type="EMBL" id="AHGT01000058">
    <property type="protein sequence ID" value="ESU36053.1"/>
    <property type="molecule type" value="Genomic_DNA"/>
</dbReference>
<evidence type="ECO:0000256" key="1">
    <source>
        <dbReference type="SAM" id="MobiDB-lite"/>
    </source>
</evidence>
<feature type="compositionally biased region" description="Gly residues" evidence="1">
    <location>
        <begin position="172"/>
        <end position="182"/>
    </location>
</feature>
<feature type="compositionally biased region" description="Basic and acidic residues" evidence="1">
    <location>
        <begin position="324"/>
        <end position="337"/>
    </location>
</feature>
<feature type="compositionally biased region" description="Basic residues" evidence="1">
    <location>
        <begin position="1"/>
        <end position="10"/>
    </location>
</feature>
<sequence>MPSGRHRGVPRRGLPSRRNSTAAMGLTIRSDKCKSTMAGEEVTFPNHPASPTPASLAPKAIAGAETALRKIERAPITIHQKLILMSLCVVPMVSYAPLVEVTSDKADYEKFDRRVAQGFSTNQQKLRSPGRLPGVPEGEGRPGPAHAGTLPRRAAEGLGLPGRQQGDQRPGGAVGGRPGTAGEGDLLQPPPHAHTPASGQSGDVLSADVRRADRGGKGPEGEGRPYHGADKRHLPGLPHGEDPRPRHELPENGVDQDHEARHDRHVPVPPRLREAQRRAGNQDPQPPQRPEPEARHLARRQVQGDRCGCHPAPPDGCLLQREGQEVQGRDVPDHHGTDGSLHPKSKRHLEELHVDVEKLSVRAAFAIAYMAAKANEHLTKLIRRDRAESLVTQSDRLLSSYF</sequence>
<proteinExistence type="predicted"/>
<feature type="region of interest" description="Disordered" evidence="1">
    <location>
        <begin position="324"/>
        <end position="343"/>
    </location>
</feature>
<comment type="caution">
    <text evidence="2">The sequence shown here is derived from an EMBL/GenBank/DDBJ whole genome shotgun (WGS) entry which is preliminary data.</text>
</comment>
<protein>
    <submittedName>
        <fullName evidence="2">Uncharacterized protein</fullName>
    </submittedName>
</protein>
<name>V6TAY6_GIAIN</name>
<dbReference type="AlphaFoldDB" id="V6TAY6"/>
<accession>V6TAY6</accession>
<evidence type="ECO:0000313" key="2">
    <source>
        <dbReference type="EMBL" id="ESU36053.1"/>
    </source>
</evidence>
<feature type="region of interest" description="Disordered" evidence="1">
    <location>
        <begin position="1"/>
        <end position="22"/>
    </location>
</feature>
<dbReference type="VEuPathDB" id="GiardiaDB:DHA2_153774"/>